<gene>
    <name evidence="1" type="ORF">CCMSSC00406_0001997</name>
</gene>
<accession>A0ACB7J317</accession>
<keyword evidence="2" id="KW-1185">Reference proteome</keyword>
<dbReference type="EMBL" id="WQMT02000003">
    <property type="protein sequence ID" value="KAG9224852.1"/>
    <property type="molecule type" value="Genomic_DNA"/>
</dbReference>
<comment type="caution">
    <text evidence="1">The sequence shown here is derived from an EMBL/GenBank/DDBJ whole genome shotgun (WGS) entry which is preliminary data.</text>
</comment>
<evidence type="ECO:0000313" key="2">
    <source>
        <dbReference type="Proteomes" id="UP000824881"/>
    </source>
</evidence>
<reference evidence="1 2" key="1">
    <citation type="journal article" date="2021" name="Appl. Environ. Microbiol.">
        <title>Genetic linkage and physical mapping for an oyster mushroom Pleurotus cornucopiae and QTL analysis for the trait cap color.</title>
        <authorList>
            <person name="Zhang Y."/>
            <person name="Gao W."/>
            <person name="Sonnenberg A."/>
            <person name="Chen Q."/>
            <person name="Zhang J."/>
            <person name="Huang C."/>
        </authorList>
    </citation>
    <scope>NUCLEOTIDE SEQUENCE [LARGE SCALE GENOMIC DNA]</scope>
    <source>
        <strain evidence="1">CCMSSC00406</strain>
    </source>
</reference>
<evidence type="ECO:0000313" key="1">
    <source>
        <dbReference type="EMBL" id="KAG9224852.1"/>
    </source>
</evidence>
<proteinExistence type="predicted"/>
<protein>
    <submittedName>
        <fullName evidence="1">Uncharacterized protein</fullName>
    </submittedName>
</protein>
<dbReference type="Proteomes" id="UP000824881">
    <property type="component" value="Unassembled WGS sequence"/>
</dbReference>
<organism evidence="1 2">
    <name type="scientific">Pleurotus cornucopiae</name>
    <name type="common">Cornucopia mushroom</name>
    <dbReference type="NCBI Taxonomy" id="5321"/>
    <lineage>
        <taxon>Eukaryota</taxon>
        <taxon>Fungi</taxon>
        <taxon>Dikarya</taxon>
        <taxon>Basidiomycota</taxon>
        <taxon>Agaricomycotina</taxon>
        <taxon>Agaricomycetes</taxon>
        <taxon>Agaricomycetidae</taxon>
        <taxon>Agaricales</taxon>
        <taxon>Pleurotineae</taxon>
        <taxon>Pleurotaceae</taxon>
        <taxon>Pleurotus</taxon>
    </lineage>
</organism>
<sequence length="883" mass="92689">MSFIHHSSSMPPTSDSFSYQPAYVAEQPSAPLPKVGQTRCYWALLTSELQFIYLDPVLASHLEEQASVLIGKSLISFVHPDEQASAKHDLGDVLQNRTLHGSVTRVRFSRLSRVRRQLGYTGQPPPFPSASKIALDSNYMAVDIVINYAASNLVLCFIHAIVDLDTDRDNDEENKTEWTNWCGTPWMGNGEVGMVWERLMAWVPTPETTIQPPGQAQQQQYPQVMRVFQILANHSTRPMLLSWPPDPMPPPPSAHQPTSRDFARLVENVQIGSDLPNASDAKTSCTRRYKATQMMPSWPGSEVESIYIPHGTIIFACHKFTPASTRSASAAAPSSLSQTTSTTTATNANMMSYPPPPSAYSPQHPPSHPPYYDQPPPTLPPLSAYASPNPPNPTTSANPSPTQPSQPYSPQRWPPQGYHHPPSWGSSSPTHGSLPPSVSNLRSAATNSSAAAYNPSSPHAPQPGQWPPPAPGPGCFQENPSGVGVAPGYDAGGRPISPYSGSPYMAGSPAPTNMSTGDMGSNGNMSDGGRDSPNHLGVGMDLVPPPRRRVSPNSSRGEYGDHGFDSSANSSGGGRAGGNRPVGVLECFSCKATTSPEWRKGPSGKKELCNACGLRYARSRAKKEGAGVGNRRRKDRVISGGTTKSRDSATPPVGSRAGGSPSASSSGLYASRRWTGDDIHTGNPGGRPGWAGREEYGGGGSANELYHPHAQSHHHQPYSNPRGGSRYEDGTPSPSPPASSVNFVHYQSGPGAPGPGGGGGGSPTAPTGPEPPHPGRSSGGGGGFYSVPSPLSNPPVSASQSASTGHHQLPRLDYVDRLSPMLGGGESPIIGSYGGDGGMSSGGALGGLPSSYERDRQLPPMGPGVGPGGSIGGAGVGMGVARR</sequence>
<name>A0ACB7J317_PLECO</name>